<comment type="caution">
    <text evidence="6">The sequence shown here is derived from an EMBL/GenBank/DDBJ whole genome shotgun (WGS) entry which is preliminary data.</text>
</comment>
<evidence type="ECO:0000256" key="3">
    <source>
        <dbReference type="ARBA" id="ARBA00022741"/>
    </source>
</evidence>
<name>A0A9W6GIK1_9FUSO</name>
<dbReference type="Pfam" id="PF00005">
    <property type="entry name" value="ABC_tran"/>
    <property type="match status" value="1"/>
</dbReference>
<dbReference type="Gene3D" id="3.40.50.300">
    <property type="entry name" value="P-loop containing nucleotide triphosphate hydrolases"/>
    <property type="match status" value="1"/>
</dbReference>
<dbReference type="SUPFAM" id="SSF52540">
    <property type="entry name" value="P-loop containing nucleoside triphosphate hydrolases"/>
    <property type="match status" value="1"/>
</dbReference>
<dbReference type="InterPro" id="IPR050153">
    <property type="entry name" value="Metal_Ion_Import_ABC"/>
</dbReference>
<feature type="domain" description="ABC transporter" evidence="5">
    <location>
        <begin position="5"/>
        <end position="233"/>
    </location>
</feature>
<keyword evidence="2" id="KW-0813">Transport</keyword>
<gene>
    <name evidence="6" type="ORF">PM10SUCC1_03350</name>
</gene>
<dbReference type="InterPro" id="IPR027417">
    <property type="entry name" value="P-loop_NTPase"/>
</dbReference>
<dbReference type="EMBL" id="BSDY01000001">
    <property type="protein sequence ID" value="GLI54820.1"/>
    <property type="molecule type" value="Genomic_DNA"/>
</dbReference>
<protein>
    <submittedName>
        <fullName evidence="6">ABC transporter ATP-binding protein</fullName>
    </submittedName>
</protein>
<keyword evidence="4 6" id="KW-0067">ATP-binding</keyword>
<dbReference type="InterPro" id="IPR003439">
    <property type="entry name" value="ABC_transporter-like_ATP-bd"/>
</dbReference>
<keyword evidence="3" id="KW-0547">Nucleotide-binding</keyword>
<dbReference type="GO" id="GO:0016887">
    <property type="term" value="F:ATP hydrolysis activity"/>
    <property type="evidence" value="ECO:0007669"/>
    <property type="project" value="InterPro"/>
</dbReference>
<evidence type="ECO:0000259" key="5">
    <source>
        <dbReference type="PROSITE" id="PS50893"/>
    </source>
</evidence>
<dbReference type="PROSITE" id="PS50893">
    <property type="entry name" value="ABC_TRANSPORTER_2"/>
    <property type="match status" value="1"/>
</dbReference>
<sequence>MKNIIQLNEVDVYFKEYKVLSDLTFNIEEGDYIGIIGPNGSGKTTLVRSILGLGGEVRGEIVVGDRRNIAYLPQLTGSKSKFFPAKVREIVATGLLKNKSFPKFMTRRDHEKVDEVLKELQMYDKRDSLIGELSGGQKQRVLLARAIVSEPKILILDEPTSALDPKLRDKLYKLISELNRNKGLTVLFISHDVGTIEKYVDKVMYLDKKLVFYGTPLEFERSEEIKKYTGSLKH</sequence>
<dbReference type="Proteomes" id="UP001144471">
    <property type="component" value="Unassembled WGS sequence"/>
</dbReference>
<evidence type="ECO:0000256" key="2">
    <source>
        <dbReference type="ARBA" id="ARBA00022448"/>
    </source>
</evidence>
<evidence type="ECO:0000256" key="1">
    <source>
        <dbReference type="ARBA" id="ARBA00005417"/>
    </source>
</evidence>
<dbReference type="InterPro" id="IPR003593">
    <property type="entry name" value="AAA+_ATPase"/>
</dbReference>
<dbReference type="PROSITE" id="PS00211">
    <property type="entry name" value="ABC_TRANSPORTER_1"/>
    <property type="match status" value="1"/>
</dbReference>
<reference evidence="6" key="1">
    <citation type="submission" date="2022-12" db="EMBL/GenBank/DDBJ databases">
        <title>Reference genome sequencing for broad-spectrum identification of bacterial and archaeal isolates by mass spectrometry.</title>
        <authorList>
            <person name="Sekiguchi Y."/>
            <person name="Tourlousse D.M."/>
        </authorList>
    </citation>
    <scope>NUCLEOTIDE SEQUENCE</scope>
    <source>
        <strain evidence="6">10succ1</strain>
    </source>
</reference>
<proteinExistence type="inferred from homology"/>
<dbReference type="InterPro" id="IPR017871">
    <property type="entry name" value="ABC_transporter-like_CS"/>
</dbReference>
<keyword evidence="7" id="KW-1185">Reference proteome</keyword>
<accession>A0A9W6GIK1</accession>
<dbReference type="GO" id="GO:0005524">
    <property type="term" value="F:ATP binding"/>
    <property type="evidence" value="ECO:0007669"/>
    <property type="project" value="UniProtKB-KW"/>
</dbReference>
<evidence type="ECO:0000313" key="7">
    <source>
        <dbReference type="Proteomes" id="UP001144471"/>
    </source>
</evidence>
<comment type="similarity">
    <text evidence="1">Belongs to the ABC transporter superfamily.</text>
</comment>
<dbReference type="SMART" id="SM00382">
    <property type="entry name" value="AAA"/>
    <property type="match status" value="1"/>
</dbReference>
<dbReference type="CDD" id="cd03235">
    <property type="entry name" value="ABC_Metallic_Cations"/>
    <property type="match status" value="1"/>
</dbReference>
<dbReference type="AlphaFoldDB" id="A0A9W6GIK1"/>
<dbReference type="RefSeq" id="WP_281832868.1">
    <property type="nucleotide sequence ID" value="NZ_BSDY01000001.1"/>
</dbReference>
<evidence type="ECO:0000256" key="4">
    <source>
        <dbReference type="ARBA" id="ARBA00022840"/>
    </source>
</evidence>
<organism evidence="6 7">
    <name type="scientific">Propionigenium maris DSM 9537</name>
    <dbReference type="NCBI Taxonomy" id="1123000"/>
    <lineage>
        <taxon>Bacteria</taxon>
        <taxon>Fusobacteriati</taxon>
        <taxon>Fusobacteriota</taxon>
        <taxon>Fusobacteriia</taxon>
        <taxon>Fusobacteriales</taxon>
        <taxon>Fusobacteriaceae</taxon>
        <taxon>Propionigenium</taxon>
    </lineage>
</organism>
<dbReference type="PANTHER" id="PTHR42734:SF17">
    <property type="entry name" value="METAL TRANSPORT SYSTEM ATP-BINDING PROTEIN TM_0124-RELATED"/>
    <property type="match status" value="1"/>
</dbReference>
<evidence type="ECO:0000313" key="6">
    <source>
        <dbReference type="EMBL" id="GLI54820.1"/>
    </source>
</evidence>
<dbReference type="PANTHER" id="PTHR42734">
    <property type="entry name" value="METAL TRANSPORT SYSTEM ATP-BINDING PROTEIN TM_0124-RELATED"/>
    <property type="match status" value="1"/>
</dbReference>